<evidence type="ECO:0000313" key="1">
    <source>
        <dbReference type="EMBL" id="MDO1534835.1"/>
    </source>
</evidence>
<proteinExistence type="predicted"/>
<dbReference type="Pfam" id="PF07366">
    <property type="entry name" value="SnoaL"/>
    <property type="match status" value="1"/>
</dbReference>
<sequence length="166" mass="18880">MDTQAGVLHMHAAGRSAKHHIRAMRRRFKMDKRNSVEIVENFWREVWQSQNPDAIDRLVAEDFCITSGGVEIHTRGAFKQWVCAFLSTIDDFRFDVVETFQNNAGDRVASRWRVTGKNNGFMGMAPCQSPITLSGTAILHVREDGLLQHNWVERSALEVHRSLSAS</sequence>
<gene>
    <name evidence="1" type="ORF">Q2T77_21310</name>
</gene>
<dbReference type="Gene3D" id="3.10.450.50">
    <property type="match status" value="1"/>
</dbReference>
<evidence type="ECO:0000313" key="2">
    <source>
        <dbReference type="Proteomes" id="UP001169027"/>
    </source>
</evidence>
<dbReference type="InterPro" id="IPR032710">
    <property type="entry name" value="NTF2-like_dom_sf"/>
</dbReference>
<dbReference type="SUPFAM" id="SSF54427">
    <property type="entry name" value="NTF2-like"/>
    <property type="match status" value="1"/>
</dbReference>
<dbReference type="RefSeq" id="WP_301812597.1">
    <property type="nucleotide sequence ID" value="NZ_JAUJZH010000016.1"/>
</dbReference>
<name>A0ABT8S7D2_9BURK</name>
<comment type="caution">
    <text evidence="1">The sequence shown here is derived from an EMBL/GenBank/DDBJ whole genome shotgun (WGS) entry which is preliminary data.</text>
</comment>
<keyword evidence="2" id="KW-1185">Reference proteome</keyword>
<accession>A0ABT8S7D2</accession>
<organism evidence="1 2">
    <name type="scientific">Variovorax ginsengisoli</name>
    <dbReference type="NCBI Taxonomy" id="363844"/>
    <lineage>
        <taxon>Bacteria</taxon>
        <taxon>Pseudomonadati</taxon>
        <taxon>Pseudomonadota</taxon>
        <taxon>Betaproteobacteria</taxon>
        <taxon>Burkholderiales</taxon>
        <taxon>Comamonadaceae</taxon>
        <taxon>Variovorax</taxon>
    </lineage>
</organism>
<reference evidence="1" key="1">
    <citation type="submission" date="2023-06" db="EMBL/GenBank/DDBJ databases">
        <authorList>
            <person name="Jiang Y."/>
            <person name="Liu Q."/>
        </authorList>
    </citation>
    <scope>NUCLEOTIDE SEQUENCE</scope>
    <source>
        <strain evidence="1">CGMCC 1.12090</strain>
    </source>
</reference>
<protein>
    <submittedName>
        <fullName evidence="1">Ester cyclase</fullName>
    </submittedName>
</protein>
<dbReference type="EMBL" id="JAUKVY010000016">
    <property type="protein sequence ID" value="MDO1534835.1"/>
    <property type="molecule type" value="Genomic_DNA"/>
</dbReference>
<dbReference type="InterPro" id="IPR009959">
    <property type="entry name" value="Cyclase_SnoaL-like"/>
</dbReference>
<dbReference type="Proteomes" id="UP001169027">
    <property type="component" value="Unassembled WGS sequence"/>
</dbReference>